<dbReference type="KEGG" id="dli:dnl_16030"/>
<feature type="domain" description="B12-binding" evidence="1">
    <location>
        <begin position="49"/>
        <end position="168"/>
    </location>
</feature>
<organism evidence="2 3">
    <name type="scientific">Desulfonema limicola</name>
    <dbReference type="NCBI Taxonomy" id="45656"/>
    <lineage>
        <taxon>Bacteria</taxon>
        <taxon>Pseudomonadati</taxon>
        <taxon>Thermodesulfobacteriota</taxon>
        <taxon>Desulfobacteria</taxon>
        <taxon>Desulfobacterales</taxon>
        <taxon>Desulfococcaceae</taxon>
        <taxon>Desulfonema</taxon>
    </lineage>
</organism>
<sequence length="168" mass="19091">MNLILRKKIINACQNWHKTRHPSREAFLELANNIIQWKQERDIQGLWKNPPLMLTATIDDGWGHGLEIIQLYAQAAGVRIMPLGLMQSTETIIAKCQNYVPHILGMTILQFDSEDSMAYIRKNIPSKTLIIAGGPLFRADPGLSRRMGIDFTAKDAVAFMEFLLNFKP</sequence>
<protein>
    <submittedName>
        <fullName evidence="2">Cobalamin-binding domain-containing protein</fullName>
    </submittedName>
</protein>
<dbReference type="AlphaFoldDB" id="A0A975B5V7"/>
<dbReference type="InterPro" id="IPR036724">
    <property type="entry name" value="Cobalamin-bd_sf"/>
</dbReference>
<proteinExistence type="predicted"/>
<dbReference type="Proteomes" id="UP000663720">
    <property type="component" value="Chromosome"/>
</dbReference>
<dbReference type="InterPro" id="IPR006158">
    <property type="entry name" value="Cobalamin-bd"/>
</dbReference>
<evidence type="ECO:0000313" key="2">
    <source>
        <dbReference type="EMBL" id="QTA79340.1"/>
    </source>
</evidence>
<accession>A0A975B5V7</accession>
<dbReference type="CDD" id="cd02065">
    <property type="entry name" value="B12-binding_like"/>
    <property type="match status" value="1"/>
</dbReference>
<dbReference type="SUPFAM" id="SSF52242">
    <property type="entry name" value="Cobalamin (vitamin B12)-binding domain"/>
    <property type="match status" value="1"/>
</dbReference>
<name>A0A975B5V7_9BACT</name>
<keyword evidence="3" id="KW-1185">Reference proteome</keyword>
<dbReference type="GO" id="GO:0031419">
    <property type="term" value="F:cobalamin binding"/>
    <property type="evidence" value="ECO:0007669"/>
    <property type="project" value="InterPro"/>
</dbReference>
<dbReference type="PROSITE" id="PS51332">
    <property type="entry name" value="B12_BINDING"/>
    <property type="match status" value="1"/>
</dbReference>
<dbReference type="Gene3D" id="3.40.50.280">
    <property type="entry name" value="Cobalamin-binding domain"/>
    <property type="match status" value="1"/>
</dbReference>
<dbReference type="GO" id="GO:0046872">
    <property type="term" value="F:metal ion binding"/>
    <property type="evidence" value="ECO:0007669"/>
    <property type="project" value="InterPro"/>
</dbReference>
<evidence type="ECO:0000313" key="3">
    <source>
        <dbReference type="Proteomes" id="UP000663720"/>
    </source>
</evidence>
<dbReference type="Pfam" id="PF02310">
    <property type="entry name" value="B12-binding"/>
    <property type="match status" value="1"/>
</dbReference>
<dbReference type="RefSeq" id="WP_207691105.1">
    <property type="nucleotide sequence ID" value="NZ_CP061799.1"/>
</dbReference>
<gene>
    <name evidence="2" type="ORF">dnl_16030</name>
</gene>
<evidence type="ECO:0000259" key="1">
    <source>
        <dbReference type="PROSITE" id="PS51332"/>
    </source>
</evidence>
<dbReference type="EMBL" id="CP061799">
    <property type="protein sequence ID" value="QTA79340.1"/>
    <property type="molecule type" value="Genomic_DNA"/>
</dbReference>
<reference evidence="2" key="1">
    <citation type="journal article" date="2021" name="Microb. Physiol.">
        <title>Proteogenomic Insights into the Physiology of Marine, Sulfate-Reducing, Filamentous Desulfonema limicola and Desulfonema magnum.</title>
        <authorList>
            <person name="Schnaars V."/>
            <person name="Wohlbrand L."/>
            <person name="Scheve S."/>
            <person name="Hinrichs C."/>
            <person name="Reinhardt R."/>
            <person name="Rabus R."/>
        </authorList>
    </citation>
    <scope>NUCLEOTIDE SEQUENCE</scope>
    <source>
        <strain evidence="2">5ac10</strain>
    </source>
</reference>